<name>A0A9P0ITV4_APHGO</name>
<dbReference type="Pfam" id="PF01344">
    <property type="entry name" value="Kelch_1"/>
    <property type="match status" value="3"/>
</dbReference>
<keyword evidence="2" id="KW-0677">Repeat</keyword>
<protein>
    <recommendedName>
        <fullName evidence="5">Kelch-like protein diablo</fullName>
    </recommendedName>
</protein>
<reference evidence="3" key="2">
    <citation type="submission" date="2022-10" db="EMBL/GenBank/DDBJ databases">
        <authorList>
            <consortium name="ENA_rothamsted_submissions"/>
            <consortium name="culmorum"/>
            <person name="King R."/>
        </authorList>
    </citation>
    <scope>NUCLEOTIDE SEQUENCE</scope>
</reference>
<dbReference type="SMART" id="SM00612">
    <property type="entry name" value="Kelch"/>
    <property type="match status" value="3"/>
</dbReference>
<sequence>MATSMSIKRSHHGVGVLNNLLYAVGGSDDHKNLKSVECYNPCLDTWTPVAKMSEYRYGCGIGVMEGVLYAIGGKNNSNCLKSVEAFTPSSGVWTKIADMHFCRMFFGVVVLDGLLHVIGGMNNEDLHLNSTEIYNPKTNTWSLKTLLKDVDWVYSGVVVNRPPHFKTYDD</sequence>
<keyword evidence="1" id="KW-0880">Kelch repeat</keyword>
<dbReference type="InterPro" id="IPR015915">
    <property type="entry name" value="Kelch-typ_b-propeller"/>
</dbReference>
<evidence type="ECO:0000256" key="1">
    <source>
        <dbReference type="ARBA" id="ARBA00022441"/>
    </source>
</evidence>
<evidence type="ECO:0000313" key="4">
    <source>
        <dbReference type="Proteomes" id="UP001154329"/>
    </source>
</evidence>
<dbReference type="SUPFAM" id="SSF117281">
    <property type="entry name" value="Kelch motif"/>
    <property type="match status" value="1"/>
</dbReference>
<dbReference type="InterPro" id="IPR006652">
    <property type="entry name" value="Kelch_1"/>
</dbReference>
<reference evidence="3" key="1">
    <citation type="submission" date="2022-02" db="EMBL/GenBank/DDBJ databases">
        <authorList>
            <person name="King R."/>
        </authorList>
    </citation>
    <scope>NUCLEOTIDE SEQUENCE</scope>
</reference>
<dbReference type="Proteomes" id="UP001154329">
    <property type="component" value="Chromosome 1"/>
</dbReference>
<dbReference type="AlphaFoldDB" id="A0A9P0ITV4"/>
<accession>A0A9P0ITV4</accession>
<dbReference type="EMBL" id="OU899034">
    <property type="protein sequence ID" value="CAH1712397.1"/>
    <property type="molecule type" value="Genomic_DNA"/>
</dbReference>
<evidence type="ECO:0000313" key="3">
    <source>
        <dbReference type="EMBL" id="CAH1712397.1"/>
    </source>
</evidence>
<dbReference type="PANTHER" id="PTHR46344">
    <property type="entry name" value="OS02G0202900 PROTEIN"/>
    <property type="match status" value="1"/>
</dbReference>
<gene>
    <name evidence="3" type="ORF">APHIGO_LOCUS1983</name>
</gene>
<dbReference type="Gene3D" id="2.120.10.80">
    <property type="entry name" value="Kelch-type beta propeller"/>
    <property type="match status" value="1"/>
</dbReference>
<evidence type="ECO:0008006" key="5">
    <source>
        <dbReference type="Google" id="ProtNLM"/>
    </source>
</evidence>
<organism evidence="3 4">
    <name type="scientific">Aphis gossypii</name>
    <name type="common">Cotton aphid</name>
    <dbReference type="NCBI Taxonomy" id="80765"/>
    <lineage>
        <taxon>Eukaryota</taxon>
        <taxon>Metazoa</taxon>
        <taxon>Ecdysozoa</taxon>
        <taxon>Arthropoda</taxon>
        <taxon>Hexapoda</taxon>
        <taxon>Insecta</taxon>
        <taxon>Pterygota</taxon>
        <taxon>Neoptera</taxon>
        <taxon>Paraneoptera</taxon>
        <taxon>Hemiptera</taxon>
        <taxon>Sternorrhyncha</taxon>
        <taxon>Aphidomorpha</taxon>
        <taxon>Aphidoidea</taxon>
        <taxon>Aphididae</taxon>
        <taxon>Aphidini</taxon>
        <taxon>Aphis</taxon>
        <taxon>Aphis</taxon>
    </lineage>
</organism>
<evidence type="ECO:0000256" key="2">
    <source>
        <dbReference type="ARBA" id="ARBA00022737"/>
    </source>
</evidence>
<dbReference type="PANTHER" id="PTHR46344:SF27">
    <property type="entry name" value="KELCH REPEAT SUPERFAMILY PROTEIN"/>
    <property type="match status" value="1"/>
</dbReference>
<proteinExistence type="predicted"/>
<keyword evidence="4" id="KW-1185">Reference proteome</keyword>